<dbReference type="STRING" id="1802557.A3A20_00850"/>
<dbReference type="EMBL" id="MGIR01000010">
    <property type="protein sequence ID" value="OGM90642.1"/>
    <property type="molecule type" value="Genomic_DNA"/>
</dbReference>
<feature type="transmembrane region" description="Helical" evidence="1">
    <location>
        <begin position="341"/>
        <end position="364"/>
    </location>
</feature>
<gene>
    <name evidence="2" type="ORF">A3A20_00850</name>
</gene>
<evidence type="ECO:0000313" key="3">
    <source>
        <dbReference type="Proteomes" id="UP000178946"/>
    </source>
</evidence>
<accession>A0A1F8DQC3</accession>
<reference evidence="2 3" key="1">
    <citation type="journal article" date="2016" name="Nat. Commun.">
        <title>Thousands of microbial genomes shed light on interconnected biogeochemical processes in an aquifer system.</title>
        <authorList>
            <person name="Anantharaman K."/>
            <person name="Brown C.T."/>
            <person name="Hug L.A."/>
            <person name="Sharon I."/>
            <person name="Castelle C.J."/>
            <person name="Probst A.J."/>
            <person name="Thomas B.C."/>
            <person name="Singh A."/>
            <person name="Wilkins M.J."/>
            <person name="Karaoz U."/>
            <person name="Brodie E.L."/>
            <person name="Williams K.H."/>
            <person name="Hubbard S.S."/>
            <person name="Banfield J.F."/>
        </authorList>
    </citation>
    <scope>NUCLEOTIDE SEQUENCE [LARGE SCALE GENOMIC DNA]</scope>
</reference>
<evidence type="ECO:0000256" key="1">
    <source>
        <dbReference type="SAM" id="Phobius"/>
    </source>
</evidence>
<sequence>MNIATIFEKFIFFLMPKAVVGGLEVSDSVIRFLGTRGKMPNFSMRLPPGLVSEGQIKDYKNAVAALSAVKKHIDPRGNRKVNAVLTIPSSVVYTQTFQLPYVAKDDLESAAEFNIKMLSPLGKETAYSDWQLIGENQDQLELLVAFAPAAIIDEYVKAVTEAGFKLISLEFPSLSIVRLIKESGAAVDVNLPYLILNLTSEGLDFMIMKNGNLYFDYFQPWKTAGDGSRQINWSEFQETVVREVRRILNFYNTRWGKIENLILITPSFHDRLTALITQQFSLKVQPLTLRAYGKVAQSWFTVLGAAWRGNISRSRDTAISLMSVRVKQEYFHEEVLLLINLWRNIAAAALVFAIAAFLAVNVVIGRVQNLVGEHLRDISGIALDIDEINKLKNEAEEFNRLVDLIGGVKADRVDWVTLFRKIIQTAGPRVTIDRISIPSVSQLIGVSGNALNEASVFEFERNLAAKREFSDVRLPIASIQRTVAGRWAFGVSFALVEVPFLE</sequence>
<keyword evidence="1" id="KW-1133">Transmembrane helix</keyword>
<evidence type="ECO:0000313" key="2">
    <source>
        <dbReference type="EMBL" id="OGM90642.1"/>
    </source>
</evidence>
<dbReference type="Proteomes" id="UP000178946">
    <property type="component" value="Unassembled WGS sequence"/>
</dbReference>
<dbReference type="AlphaFoldDB" id="A0A1F8DQC3"/>
<keyword evidence="1" id="KW-0812">Transmembrane</keyword>
<dbReference type="Gene3D" id="3.30.420.40">
    <property type="match status" value="2"/>
</dbReference>
<name>A0A1F8DQC3_9BACT</name>
<organism evidence="2 3">
    <name type="scientific">Candidatus Wolfebacteria bacterium RIFCSPLOWO2_01_FULL_45_19</name>
    <dbReference type="NCBI Taxonomy" id="1802557"/>
    <lineage>
        <taxon>Bacteria</taxon>
        <taxon>Candidatus Wolfeibacteriota</taxon>
    </lineage>
</organism>
<proteinExistence type="predicted"/>
<protein>
    <recommendedName>
        <fullName evidence="4">SHS2 domain-containing protein</fullName>
    </recommendedName>
</protein>
<comment type="caution">
    <text evidence="2">The sequence shown here is derived from an EMBL/GenBank/DDBJ whole genome shotgun (WGS) entry which is preliminary data.</text>
</comment>
<dbReference type="Gene3D" id="3.30.1490.300">
    <property type="match status" value="1"/>
</dbReference>
<evidence type="ECO:0008006" key="4">
    <source>
        <dbReference type="Google" id="ProtNLM"/>
    </source>
</evidence>
<keyword evidence="1" id="KW-0472">Membrane</keyword>